<sequence>MQTNGNRLKGSSTPAGTLSALLWIDWWQNVSLQIPSLTGTEFFNYKGYFSIVFIAVVDADIATRFCKQLTGSCLNLPHSSPLTGRTLPIPPVFVADGTFPLSNNIRKHFPG</sequence>
<reference evidence="1 2" key="1">
    <citation type="submission" date="2023-02" db="EMBL/GenBank/DDBJ databases">
        <title>LHISI_Scaffold_Assembly.</title>
        <authorList>
            <person name="Stuart O.P."/>
            <person name="Cleave R."/>
            <person name="Magrath M.J.L."/>
            <person name="Mikheyev A.S."/>
        </authorList>
    </citation>
    <scope>NUCLEOTIDE SEQUENCE [LARGE SCALE GENOMIC DNA]</scope>
    <source>
        <strain evidence="1">Daus_M_001</strain>
        <tissue evidence="1">Leg muscle</tissue>
    </source>
</reference>
<dbReference type="Proteomes" id="UP001159363">
    <property type="component" value="Chromosome 1"/>
</dbReference>
<keyword evidence="2" id="KW-1185">Reference proteome</keyword>
<accession>A0ABQ9IH52</accession>
<comment type="caution">
    <text evidence="1">The sequence shown here is derived from an EMBL/GenBank/DDBJ whole genome shotgun (WGS) entry which is preliminary data.</text>
</comment>
<evidence type="ECO:0000313" key="1">
    <source>
        <dbReference type="EMBL" id="KAJ8895510.1"/>
    </source>
</evidence>
<protein>
    <recommendedName>
        <fullName evidence="3">DDE Tnp4 domain-containing protein</fullName>
    </recommendedName>
</protein>
<name>A0ABQ9IH52_9NEOP</name>
<evidence type="ECO:0000313" key="2">
    <source>
        <dbReference type="Proteomes" id="UP001159363"/>
    </source>
</evidence>
<proteinExistence type="predicted"/>
<dbReference type="EMBL" id="JARBHB010000001">
    <property type="protein sequence ID" value="KAJ8895510.1"/>
    <property type="molecule type" value="Genomic_DNA"/>
</dbReference>
<gene>
    <name evidence="1" type="ORF">PR048_000844</name>
</gene>
<evidence type="ECO:0008006" key="3">
    <source>
        <dbReference type="Google" id="ProtNLM"/>
    </source>
</evidence>
<organism evidence="1 2">
    <name type="scientific">Dryococelus australis</name>
    <dbReference type="NCBI Taxonomy" id="614101"/>
    <lineage>
        <taxon>Eukaryota</taxon>
        <taxon>Metazoa</taxon>
        <taxon>Ecdysozoa</taxon>
        <taxon>Arthropoda</taxon>
        <taxon>Hexapoda</taxon>
        <taxon>Insecta</taxon>
        <taxon>Pterygota</taxon>
        <taxon>Neoptera</taxon>
        <taxon>Polyneoptera</taxon>
        <taxon>Phasmatodea</taxon>
        <taxon>Verophasmatodea</taxon>
        <taxon>Anareolatae</taxon>
        <taxon>Phasmatidae</taxon>
        <taxon>Eurycanthinae</taxon>
        <taxon>Dryococelus</taxon>
    </lineage>
</organism>